<dbReference type="PROSITE" id="PS00041">
    <property type="entry name" value="HTH_ARAC_FAMILY_1"/>
    <property type="match status" value="1"/>
</dbReference>
<proteinExistence type="predicted"/>
<dbReference type="Proteomes" id="UP000040453">
    <property type="component" value="Unassembled WGS sequence"/>
</dbReference>
<evidence type="ECO:0000256" key="2">
    <source>
        <dbReference type="ARBA" id="ARBA00023125"/>
    </source>
</evidence>
<dbReference type="EMBL" id="CDGG01000001">
    <property type="protein sequence ID" value="CEI82104.1"/>
    <property type="molecule type" value="Genomic_DNA"/>
</dbReference>
<dbReference type="RefSeq" id="WP_052484967.1">
    <property type="nucleotide sequence ID" value="NZ_CDGG01000001.1"/>
</dbReference>
<dbReference type="SMART" id="SM00342">
    <property type="entry name" value="HTH_ARAC"/>
    <property type="match status" value="1"/>
</dbReference>
<keyword evidence="6" id="KW-1185">Reference proteome</keyword>
<accession>A0A0A1MQV7</accession>
<dbReference type="PROSITE" id="PS01124">
    <property type="entry name" value="HTH_ARAC_FAMILY_2"/>
    <property type="match status" value="1"/>
</dbReference>
<dbReference type="GO" id="GO:0003700">
    <property type="term" value="F:DNA-binding transcription factor activity"/>
    <property type="evidence" value="ECO:0007669"/>
    <property type="project" value="InterPro"/>
</dbReference>
<dbReference type="GO" id="GO:0043565">
    <property type="term" value="F:sequence-specific DNA binding"/>
    <property type="evidence" value="ECO:0007669"/>
    <property type="project" value="InterPro"/>
</dbReference>
<dbReference type="InterPro" id="IPR009057">
    <property type="entry name" value="Homeodomain-like_sf"/>
</dbReference>
<keyword evidence="1" id="KW-0805">Transcription regulation</keyword>
<dbReference type="InterPro" id="IPR018062">
    <property type="entry name" value="HTH_AraC-typ_CS"/>
</dbReference>
<dbReference type="InterPro" id="IPR014710">
    <property type="entry name" value="RmlC-like_jellyroll"/>
</dbReference>
<dbReference type="SUPFAM" id="SSF46689">
    <property type="entry name" value="Homeodomain-like"/>
    <property type="match status" value="2"/>
</dbReference>
<dbReference type="AlphaFoldDB" id="A0A0A1MQV7"/>
<dbReference type="InterPro" id="IPR018060">
    <property type="entry name" value="HTH_AraC"/>
</dbReference>
<sequence length="310" mass="35926">MNQEGESYLNLHRFVLGRKVLNQSAHHLVQDGATFHVHYWGVVPKHYDNSLHKHSFFEICYVIDGKGTYMEKDCVYTLQKDILFISKPEILHQIRSEKGLALVYVAFELIESESSNEWINMMEKVKQCQQPVIEVKEDTTANLLWKALLIESIKTKNNFFEYILPNLAASLIHSLLEMFIPNPQANIQANISENTSSLLAQAKLFIKDNLANDLKLSHVANHLHISGRHLSRLFVSELGINFSKFVQKERINQAATLLKTTDLTIKDIARETGYLDVHYFTRVFTDIMRQPPRRFRALYMNSEKIIYTDD</sequence>
<feature type="domain" description="HTH araC/xylS-type" evidence="4">
    <location>
        <begin position="200"/>
        <end position="298"/>
    </location>
</feature>
<dbReference type="InterPro" id="IPR037923">
    <property type="entry name" value="HTH-like"/>
</dbReference>
<dbReference type="Pfam" id="PF12833">
    <property type="entry name" value="HTH_18"/>
    <property type="match status" value="1"/>
</dbReference>
<dbReference type="Gene3D" id="1.10.10.60">
    <property type="entry name" value="Homeodomain-like"/>
    <property type="match status" value="2"/>
</dbReference>
<evidence type="ECO:0000313" key="6">
    <source>
        <dbReference type="Proteomes" id="UP000040453"/>
    </source>
</evidence>
<dbReference type="PANTHER" id="PTHR43280:SF28">
    <property type="entry name" value="HTH-TYPE TRANSCRIPTIONAL ACTIVATOR RHAS"/>
    <property type="match status" value="1"/>
</dbReference>
<evidence type="ECO:0000256" key="3">
    <source>
        <dbReference type="ARBA" id="ARBA00023163"/>
    </source>
</evidence>
<evidence type="ECO:0000256" key="1">
    <source>
        <dbReference type="ARBA" id="ARBA00023015"/>
    </source>
</evidence>
<evidence type="ECO:0000259" key="4">
    <source>
        <dbReference type="PROSITE" id="PS01124"/>
    </source>
</evidence>
<dbReference type="STRING" id="545501.BN997_01960"/>
<organism evidence="5 6">
    <name type="scientific">Oceanobacillus oncorhynchi</name>
    <dbReference type="NCBI Taxonomy" id="545501"/>
    <lineage>
        <taxon>Bacteria</taxon>
        <taxon>Bacillati</taxon>
        <taxon>Bacillota</taxon>
        <taxon>Bacilli</taxon>
        <taxon>Bacillales</taxon>
        <taxon>Bacillaceae</taxon>
        <taxon>Oceanobacillus</taxon>
    </lineage>
</organism>
<dbReference type="Gene3D" id="2.60.120.10">
    <property type="entry name" value="Jelly Rolls"/>
    <property type="match status" value="1"/>
</dbReference>
<evidence type="ECO:0000313" key="5">
    <source>
        <dbReference type="EMBL" id="CEI82104.1"/>
    </source>
</evidence>
<dbReference type="Pfam" id="PF02311">
    <property type="entry name" value="AraC_binding"/>
    <property type="match status" value="1"/>
</dbReference>
<dbReference type="PANTHER" id="PTHR43280">
    <property type="entry name" value="ARAC-FAMILY TRANSCRIPTIONAL REGULATOR"/>
    <property type="match status" value="1"/>
</dbReference>
<protein>
    <submittedName>
        <fullName evidence="5">Arabinose operon regulatory protein</fullName>
    </submittedName>
</protein>
<dbReference type="SUPFAM" id="SSF51215">
    <property type="entry name" value="Regulatory protein AraC"/>
    <property type="match status" value="1"/>
</dbReference>
<keyword evidence="3" id="KW-0804">Transcription</keyword>
<gene>
    <name evidence="5" type="primary">araC_3</name>
    <name evidence="5" type="ORF">BN997_01960</name>
</gene>
<name>A0A0A1MQV7_9BACI</name>
<reference evidence="5 6" key="1">
    <citation type="submission" date="2014-11" db="EMBL/GenBank/DDBJ databases">
        <authorList>
            <person name="Urmite Genomes Urmite Genomes"/>
        </authorList>
    </citation>
    <scope>NUCLEOTIDE SEQUENCE [LARGE SCALE GENOMIC DNA]</scope>
    <source>
        <strain evidence="5 6">Oc5</strain>
    </source>
</reference>
<dbReference type="InterPro" id="IPR003313">
    <property type="entry name" value="AraC-bd"/>
</dbReference>
<keyword evidence="2" id="KW-0238">DNA-binding</keyword>